<dbReference type="AlphaFoldDB" id="A0A9P6TDG5"/>
<feature type="compositionally biased region" description="Low complexity" evidence="4">
    <location>
        <begin position="25"/>
        <end position="35"/>
    </location>
</feature>
<keyword evidence="2 3" id="KW-0539">Nucleus</keyword>
<name>A0A9P6TDG5_9BASI</name>
<reference evidence="6" key="1">
    <citation type="submission" date="2013-11" db="EMBL/GenBank/DDBJ databases">
        <title>Genome sequence of the fusiform rust pathogen reveals effectors for host alternation and coevolution with pine.</title>
        <authorList>
            <consortium name="DOE Joint Genome Institute"/>
            <person name="Smith K."/>
            <person name="Pendleton A."/>
            <person name="Kubisiak T."/>
            <person name="Anderson C."/>
            <person name="Salamov A."/>
            <person name="Aerts A."/>
            <person name="Riley R."/>
            <person name="Clum A."/>
            <person name="Lindquist E."/>
            <person name="Ence D."/>
            <person name="Campbell M."/>
            <person name="Kronenberg Z."/>
            <person name="Feau N."/>
            <person name="Dhillon B."/>
            <person name="Hamelin R."/>
            <person name="Burleigh J."/>
            <person name="Smith J."/>
            <person name="Yandell M."/>
            <person name="Nelson C."/>
            <person name="Grigoriev I."/>
            <person name="Davis J."/>
        </authorList>
    </citation>
    <scope>NUCLEOTIDE SEQUENCE</scope>
    <source>
        <strain evidence="6">G11</strain>
    </source>
</reference>
<evidence type="ECO:0000256" key="4">
    <source>
        <dbReference type="SAM" id="MobiDB-lite"/>
    </source>
</evidence>
<comment type="subcellular location">
    <subcellularLocation>
        <location evidence="3">Nucleus</location>
    </subcellularLocation>
    <subcellularLocation>
        <location evidence="3">Cytoplasm</location>
    </subcellularLocation>
    <text evidence="3">Nucleus and/or cytoplasm.</text>
</comment>
<feature type="compositionally biased region" description="Polar residues" evidence="4">
    <location>
        <begin position="58"/>
        <end position="87"/>
    </location>
</feature>
<feature type="compositionally biased region" description="Basic and acidic residues" evidence="4">
    <location>
        <begin position="1"/>
        <end position="13"/>
    </location>
</feature>
<dbReference type="OrthoDB" id="26282at2759"/>
<feature type="domain" description="Suppressor of forked" evidence="5">
    <location>
        <begin position="348"/>
        <end position="919"/>
    </location>
</feature>
<keyword evidence="7" id="KW-1185">Reference proteome</keyword>
<dbReference type="PANTHER" id="PTHR19980:SF0">
    <property type="entry name" value="CLEAVAGE STIMULATION FACTOR SUBUNIT 3"/>
    <property type="match status" value="1"/>
</dbReference>
<comment type="caution">
    <text evidence="6">The sequence shown here is derived from an EMBL/GenBank/DDBJ whole genome shotgun (WGS) entry which is preliminary data.</text>
</comment>
<comment type="function">
    <text evidence="3">Component of the cleavage factor IA (CFIA) complex, which is involved in the endonucleolytic cleavage during polyadenylation-dependent pre-mRNA 3'-end formation.</text>
</comment>
<organism evidence="6 7">
    <name type="scientific">Cronartium quercuum f. sp. fusiforme G11</name>
    <dbReference type="NCBI Taxonomy" id="708437"/>
    <lineage>
        <taxon>Eukaryota</taxon>
        <taxon>Fungi</taxon>
        <taxon>Dikarya</taxon>
        <taxon>Basidiomycota</taxon>
        <taxon>Pucciniomycotina</taxon>
        <taxon>Pucciniomycetes</taxon>
        <taxon>Pucciniales</taxon>
        <taxon>Coleosporiaceae</taxon>
        <taxon>Cronartium</taxon>
    </lineage>
</organism>
<accession>A0A9P6TDG5</accession>
<feature type="compositionally biased region" description="Basic and acidic residues" evidence="4">
    <location>
        <begin position="976"/>
        <end position="1004"/>
    </location>
</feature>
<evidence type="ECO:0000313" key="7">
    <source>
        <dbReference type="Proteomes" id="UP000886653"/>
    </source>
</evidence>
<feature type="compositionally biased region" description="Polar residues" evidence="4">
    <location>
        <begin position="190"/>
        <end position="199"/>
    </location>
</feature>
<feature type="region of interest" description="Disordered" evidence="4">
    <location>
        <begin position="261"/>
        <end position="314"/>
    </location>
</feature>
<proteinExistence type="predicted"/>
<dbReference type="Pfam" id="PF05843">
    <property type="entry name" value="Suf"/>
    <property type="match status" value="1"/>
</dbReference>
<keyword evidence="3" id="KW-0507">mRNA processing</keyword>
<feature type="compositionally biased region" description="Gly residues" evidence="4">
    <location>
        <begin position="1130"/>
        <end position="1139"/>
    </location>
</feature>
<dbReference type="GO" id="GO:0005737">
    <property type="term" value="C:cytoplasm"/>
    <property type="evidence" value="ECO:0007669"/>
    <property type="project" value="UniProtKB-SubCell"/>
</dbReference>
<dbReference type="SUPFAM" id="SSF48452">
    <property type="entry name" value="TPR-like"/>
    <property type="match status" value="2"/>
</dbReference>
<feature type="region of interest" description="Disordered" evidence="4">
    <location>
        <begin position="1098"/>
        <end position="1156"/>
    </location>
</feature>
<dbReference type="InterPro" id="IPR045243">
    <property type="entry name" value="Rna14-like"/>
</dbReference>
<keyword evidence="1" id="KW-0677">Repeat</keyword>
<feature type="compositionally biased region" description="Polar residues" evidence="4">
    <location>
        <begin position="284"/>
        <end position="297"/>
    </location>
</feature>
<evidence type="ECO:0000313" key="6">
    <source>
        <dbReference type="EMBL" id="KAG0148416.1"/>
    </source>
</evidence>
<feature type="compositionally biased region" description="Basic and acidic residues" evidence="4">
    <location>
        <begin position="1018"/>
        <end position="1027"/>
    </location>
</feature>
<feature type="compositionally biased region" description="Low complexity" evidence="4">
    <location>
        <begin position="1140"/>
        <end position="1150"/>
    </location>
</feature>
<feature type="compositionally biased region" description="Polar residues" evidence="4">
    <location>
        <begin position="167"/>
        <end position="178"/>
    </location>
</feature>
<evidence type="ECO:0000256" key="1">
    <source>
        <dbReference type="ARBA" id="ARBA00022737"/>
    </source>
</evidence>
<dbReference type="PANTHER" id="PTHR19980">
    <property type="entry name" value="RNA CLEAVAGE STIMULATION FACTOR"/>
    <property type="match status" value="1"/>
</dbReference>
<dbReference type="GO" id="GO:0180010">
    <property type="term" value="P:co-transcriptional mRNA 3'-end processing, cleavage and polyadenylation pathway"/>
    <property type="evidence" value="ECO:0007669"/>
    <property type="project" value="UniProtKB-UniRule"/>
</dbReference>
<protein>
    <recommendedName>
        <fullName evidence="3">mRNA 3'-end-processing protein RNA14</fullName>
    </recommendedName>
</protein>
<dbReference type="InterPro" id="IPR003107">
    <property type="entry name" value="HAT"/>
</dbReference>
<sequence length="1156" mass="129678">MESDSPHPLRDPRLFSMQVTPSPIPTSASPPTSLSINHPTSDLNPISLRDPALEAVSMPSSINQPISATSSNLQFDKINSNQSTPEKISTPPKLENLSQNLENSSSEFPSDFNMPSNSNFFTNLISLQAAVSSNSDLNLPVSVSEEHQVTVTEPHVSSQEPAVEKPITSNQTHPTSYESMPDSAEVPSVPTENLTTDNPTVAEAQNEIPSLTATEADNPIINCEIEPARSREMSLSLDSNGNAEIVLEELISRPTETTLAITESSNQNEKDVVDIDTSPDPLEPSNQQTSNENSPSPMTIMKFPLPPKPAAENQNNTPLFAPSPPPSTPILTEESQNVQPKQPLLSRLAMLKQRVEKDRMDGEAWLELIADAEKKGDLEKTREVYKSFLTNFPDAATQWIAYAELEANHGHFLDVEKIFSHCLRSSTSVELWQFYINYIRRVNSLEGDKANESRSLIIAAYKFSVEHIGIDPESGQIWQDYINFLKLGEATDTWQGQQKMDNLRTVYQKAVVIPLNNLEQLWKDYDAFEHQMSKMTAKKFLADKSAQYMAARAALREMKALTTPLHRPKVPVKPNWKRIEDHRHLDQWKAYLQWEEKNPLELQDKTALNARIQFAYRKAVMHMRFYCEIWYLAAHHLQKTEKTEEALLTLHAGLLANSTSMVLTYAIVEIQETLKNYSVCTEAFKALIDYYHSEIEEVNKTIEKEIAHGIPIIETKNTNGIEHEAGHELTEEERKRAKQEEELRANVTSLYKPKIDELREAAASVWITEMRFARRTEGIKPARAVFTRARKSPYLTRHVFEASAMMEYHWNKEASVATKVFDLGLKSFSEDVDYVLNYLDFLISLNDDSNARALFEKTVSKIPLEAARPLWHRWAAYEYIYGDSTASHKLDTRISENFPDWSIVQRLGEKHNYSGLEDVLGRELGTSVEPIPLRRSPSPVPQHLQGFGFKHASSNSKENLHPLTVPSGPAALQRNRQRDRSFSPDVRGKRSRAQRDSLTPERRMGGPTDHGGAGPPRRPREQHDAPKRNRFSSPPRGRETSPPTGPARDNPFAWFPDGLRYFLSILPSAASFDGPCLDAHTVLQVLAEANVPVQMGNGNGNGMGSINPHHPNSNRGEGFNSNNIPPGWGPNRGGGGMGGNSQQSRGNGSNRRGRRK</sequence>
<dbReference type="Gene3D" id="1.25.40.1040">
    <property type="match status" value="1"/>
</dbReference>
<feature type="region of interest" description="Disordered" evidence="4">
    <location>
        <begin position="930"/>
        <end position="1051"/>
    </location>
</feature>
<gene>
    <name evidence="6" type="ORF">CROQUDRAFT_654918</name>
</gene>
<evidence type="ECO:0000256" key="3">
    <source>
        <dbReference type="RuleBase" id="RU369035"/>
    </source>
</evidence>
<evidence type="ECO:0000259" key="5">
    <source>
        <dbReference type="Pfam" id="PF05843"/>
    </source>
</evidence>
<dbReference type="InterPro" id="IPR008847">
    <property type="entry name" value="Suf"/>
</dbReference>
<dbReference type="InterPro" id="IPR011990">
    <property type="entry name" value="TPR-like_helical_dom_sf"/>
</dbReference>
<keyword evidence="3" id="KW-0963">Cytoplasm</keyword>
<dbReference type="GO" id="GO:0005634">
    <property type="term" value="C:nucleus"/>
    <property type="evidence" value="ECO:0007669"/>
    <property type="project" value="UniProtKB-SubCell"/>
</dbReference>
<dbReference type="SMART" id="SM00386">
    <property type="entry name" value="HAT"/>
    <property type="match status" value="7"/>
</dbReference>
<feature type="region of interest" description="Disordered" evidence="4">
    <location>
        <begin position="152"/>
        <end position="203"/>
    </location>
</feature>
<feature type="compositionally biased region" description="Polar residues" evidence="4">
    <location>
        <begin position="1110"/>
        <end position="1121"/>
    </location>
</feature>
<dbReference type="Proteomes" id="UP000886653">
    <property type="component" value="Unassembled WGS sequence"/>
</dbReference>
<evidence type="ECO:0000256" key="2">
    <source>
        <dbReference type="ARBA" id="ARBA00023242"/>
    </source>
</evidence>
<feature type="region of interest" description="Disordered" evidence="4">
    <location>
        <begin position="1"/>
        <end position="93"/>
    </location>
</feature>
<dbReference type="EMBL" id="MU167237">
    <property type="protein sequence ID" value="KAG0148416.1"/>
    <property type="molecule type" value="Genomic_DNA"/>
</dbReference>
<dbReference type="GO" id="GO:0003729">
    <property type="term" value="F:mRNA binding"/>
    <property type="evidence" value="ECO:0007669"/>
    <property type="project" value="TreeGrafter"/>
</dbReference>